<dbReference type="Proteomes" id="UP000475862">
    <property type="component" value="Unassembled WGS sequence"/>
</dbReference>
<dbReference type="InterPro" id="IPR050339">
    <property type="entry name" value="CC_SR_Kinase"/>
</dbReference>
<dbReference type="GO" id="GO:0005524">
    <property type="term" value="F:ATP binding"/>
    <property type="evidence" value="ECO:0007669"/>
    <property type="project" value="UniProtKB-KW"/>
</dbReference>
<dbReference type="InterPro" id="IPR011009">
    <property type="entry name" value="Kinase-like_dom_sf"/>
</dbReference>
<comment type="caution">
    <text evidence="6">The sequence shown here is derived from an EMBL/GenBank/DDBJ whole genome shotgun (WGS) entry which is preliminary data.</text>
</comment>
<accession>A0A6G0TL59</accession>
<name>A0A6G0TL59_APHGL</name>
<protein>
    <recommendedName>
        <fullName evidence="8">Protein kinase domain-containing protein</fullName>
    </recommendedName>
</protein>
<feature type="compositionally biased region" description="Low complexity" evidence="5">
    <location>
        <begin position="55"/>
        <end position="69"/>
    </location>
</feature>
<evidence type="ECO:0000313" key="6">
    <source>
        <dbReference type="EMBL" id="KAE9533788.1"/>
    </source>
</evidence>
<evidence type="ECO:0000256" key="4">
    <source>
        <dbReference type="ARBA" id="ARBA00022840"/>
    </source>
</evidence>
<sequence length="438" mass="47871">MDKFVKLRKRKEDNGDDNTDKFYVPCGKWITADDDDLACALGAQQPSAPQKIERSASPLSPISSVSPTSMDFSRKSLGQMRRNYVSRRLLFDDEEKISVNKLVDEQMIIIPQSIDDLEDKATPEVNPDQTIIDSLSARGFVVNNHSPCKDKDRFPGQYGHYIPAESDPQTNTEDGERVPALLPSACRQFKCLSVFEGIEYSVLVADAGPAADVSAETAKVLAAVGPHPHIVSYFCNWSDARYHYLQMELCPASLSSVPLNNVADCRTVLEHVSCALHYLHDGKMYAHNRVDRPNVFTASDGDRVVYKLGGFEAATKLSANDSGTAAAASADVQSLCLMVSGLIKDVDDQWFADEEDLRQYLSSVTETACSAANALSVWRWCCGARPQLRRSGSMSAMMTLRDVDDVAGVAGQTAVATSFRKTAARRAYEIAAASASSK</sequence>
<proteinExistence type="predicted"/>
<evidence type="ECO:0008006" key="8">
    <source>
        <dbReference type="Google" id="ProtNLM"/>
    </source>
</evidence>
<dbReference type="Gene3D" id="1.10.510.10">
    <property type="entry name" value="Transferase(Phosphotransferase) domain 1"/>
    <property type="match status" value="1"/>
</dbReference>
<dbReference type="GO" id="GO:0005634">
    <property type="term" value="C:nucleus"/>
    <property type="evidence" value="ECO:0007669"/>
    <property type="project" value="TreeGrafter"/>
</dbReference>
<dbReference type="OrthoDB" id="9942861at2759"/>
<keyword evidence="7" id="KW-1185">Reference proteome</keyword>
<dbReference type="AlphaFoldDB" id="A0A6G0TL59"/>
<dbReference type="EMBL" id="VYZN01000031">
    <property type="protein sequence ID" value="KAE9533788.1"/>
    <property type="molecule type" value="Genomic_DNA"/>
</dbReference>
<keyword evidence="1" id="KW-0808">Transferase</keyword>
<evidence type="ECO:0000256" key="3">
    <source>
        <dbReference type="ARBA" id="ARBA00022777"/>
    </source>
</evidence>
<dbReference type="GO" id="GO:0004672">
    <property type="term" value="F:protein kinase activity"/>
    <property type="evidence" value="ECO:0007669"/>
    <property type="project" value="TreeGrafter"/>
</dbReference>
<evidence type="ECO:0000256" key="1">
    <source>
        <dbReference type="ARBA" id="ARBA00022679"/>
    </source>
</evidence>
<reference evidence="6 7" key="1">
    <citation type="submission" date="2019-08" db="EMBL/GenBank/DDBJ databases">
        <title>The genome of the soybean aphid Biotype 1, its phylome, world population structure and adaptation to the North American continent.</title>
        <authorList>
            <person name="Giordano R."/>
            <person name="Donthu R.K."/>
            <person name="Hernandez A.G."/>
            <person name="Wright C.L."/>
            <person name="Zimin A.V."/>
        </authorList>
    </citation>
    <scope>NUCLEOTIDE SEQUENCE [LARGE SCALE GENOMIC DNA]</scope>
    <source>
        <tissue evidence="6">Whole aphids</tissue>
    </source>
</reference>
<evidence type="ECO:0000256" key="5">
    <source>
        <dbReference type="SAM" id="MobiDB-lite"/>
    </source>
</evidence>
<gene>
    <name evidence="6" type="ORF">AGLY_008867</name>
</gene>
<dbReference type="PANTHER" id="PTHR11042">
    <property type="entry name" value="EUKARYOTIC TRANSLATION INITIATION FACTOR 2-ALPHA KINASE EIF2-ALPHA KINASE -RELATED"/>
    <property type="match status" value="1"/>
</dbReference>
<feature type="region of interest" description="Disordered" evidence="5">
    <location>
        <begin position="44"/>
        <end position="71"/>
    </location>
</feature>
<dbReference type="GO" id="GO:0005737">
    <property type="term" value="C:cytoplasm"/>
    <property type="evidence" value="ECO:0007669"/>
    <property type="project" value="TreeGrafter"/>
</dbReference>
<evidence type="ECO:0000256" key="2">
    <source>
        <dbReference type="ARBA" id="ARBA00022741"/>
    </source>
</evidence>
<keyword evidence="4" id="KW-0067">ATP-binding</keyword>
<evidence type="ECO:0000313" key="7">
    <source>
        <dbReference type="Proteomes" id="UP000475862"/>
    </source>
</evidence>
<keyword evidence="2" id="KW-0547">Nucleotide-binding</keyword>
<organism evidence="6 7">
    <name type="scientific">Aphis glycines</name>
    <name type="common">Soybean aphid</name>
    <dbReference type="NCBI Taxonomy" id="307491"/>
    <lineage>
        <taxon>Eukaryota</taxon>
        <taxon>Metazoa</taxon>
        <taxon>Ecdysozoa</taxon>
        <taxon>Arthropoda</taxon>
        <taxon>Hexapoda</taxon>
        <taxon>Insecta</taxon>
        <taxon>Pterygota</taxon>
        <taxon>Neoptera</taxon>
        <taxon>Paraneoptera</taxon>
        <taxon>Hemiptera</taxon>
        <taxon>Sternorrhyncha</taxon>
        <taxon>Aphidomorpha</taxon>
        <taxon>Aphidoidea</taxon>
        <taxon>Aphididae</taxon>
        <taxon>Aphidini</taxon>
        <taxon>Aphis</taxon>
        <taxon>Aphis</taxon>
    </lineage>
</organism>
<dbReference type="SUPFAM" id="SSF56112">
    <property type="entry name" value="Protein kinase-like (PK-like)"/>
    <property type="match status" value="1"/>
</dbReference>
<keyword evidence="3" id="KW-0418">Kinase</keyword>